<dbReference type="GO" id="GO:0003677">
    <property type="term" value="F:DNA binding"/>
    <property type="evidence" value="ECO:0007669"/>
    <property type="project" value="UniProtKB-KW"/>
</dbReference>
<dbReference type="SUPFAM" id="SSF46785">
    <property type="entry name" value="Winged helix' DNA-binding domain"/>
    <property type="match status" value="1"/>
</dbReference>
<dbReference type="RefSeq" id="WP_022791403.1">
    <property type="nucleotide sequence ID" value="NZ_ATUU01000002.1"/>
</dbReference>
<evidence type="ECO:0000256" key="3">
    <source>
        <dbReference type="ARBA" id="ARBA00023163"/>
    </source>
</evidence>
<dbReference type="FunCoup" id="A0A0R2FVU7">
    <property type="interactions" value="4"/>
</dbReference>
<dbReference type="PATRIC" id="fig|1123500.6.peg.809"/>
<sequence length="122" mass="14033">MTETVTKPVDCSEQPVLCDKFIATFAFLGRKWNGLIIESLLNNGPMRFKDLSQMVTKCSDRVLVERLKELEEGQIIERRTYENSSLIEYALTPKGESMKEMMTAIHQWSDKWMVPNESVITG</sequence>
<accession>A0A0R2FVU7</accession>
<dbReference type="AlphaFoldDB" id="A0A0R2FVU7"/>
<dbReference type="InterPro" id="IPR036388">
    <property type="entry name" value="WH-like_DNA-bd_sf"/>
</dbReference>
<dbReference type="eggNOG" id="COG1733">
    <property type="taxonomic scope" value="Bacteria"/>
</dbReference>
<dbReference type="InterPro" id="IPR002577">
    <property type="entry name" value="HTH_HxlR"/>
</dbReference>
<comment type="caution">
    <text evidence="5">The sequence shown here is derived from an EMBL/GenBank/DDBJ whole genome shotgun (WGS) entry which is preliminary data.</text>
</comment>
<gene>
    <name evidence="5" type="ORF">IV68_GL000803</name>
</gene>
<dbReference type="STRING" id="1123500.GCA_000420365_00621"/>
<evidence type="ECO:0000259" key="4">
    <source>
        <dbReference type="PROSITE" id="PS51118"/>
    </source>
</evidence>
<keyword evidence="2" id="KW-0238">DNA-binding</keyword>
<dbReference type="Gene3D" id="1.10.10.10">
    <property type="entry name" value="Winged helix-like DNA-binding domain superfamily/Winged helix DNA-binding domain"/>
    <property type="match status" value="1"/>
</dbReference>
<dbReference type="PROSITE" id="PS51118">
    <property type="entry name" value="HTH_HXLR"/>
    <property type="match status" value="1"/>
</dbReference>
<proteinExistence type="predicted"/>
<dbReference type="Pfam" id="PF01638">
    <property type="entry name" value="HxlR"/>
    <property type="match status" value="1"/>
</dbReference>
<organism evidence="5 6">
    <name type="scientific">Weissella halotolerans DSM 20190</name>
    <dbReference type="NCBI Taxonomy" id="1123500"/>
    <lineage>
        <taxon>Bacteria</taxon>
        <taxon>Bacillati</taxon>
        <taxon>Bacillota</taxon>
        <taxon>Bacilli</taxon>
        <taxon>Lactobacillales</taxon>
        <taxon>Lactobacillaceae</taxon>
        <taxon>Weissella</taxon>
    </lineage>
</organism>
<dbReference type="Proteomes" id="UP000051296">
    <property type="component" value="Unassembled WGS sequence"/>
</dbReference>
<name>A0A0R2FVU7_9LACO</name>
<evidence type="ECO:0000256" key="1">
    <source>
        <dbReference type="ARBA" id="ARBA00023015"/>
    </source>
</evidence>
<dbReference type="PANTHER" id="PTHR33204">
    <property type="entry name" value="TRANSCRIPTIONAL REGULATOR, MARR FAMILY"/>
    <property type="match status" value="1"/>
</dbReference>
<feature type="domain" description="HTH hxlR-type" evidence="4">
    <location>
        <begin position="18"/>
        <end position="117"/>
    </location>
</feature>
<dbReference type="EMBL" id="JQAX01000002">
    <property type="protein sequence ID" value="KRN32449.1"/>
    <property type="molecule type" value="Genomic_DNA"/>
</dbReference>
<dbReference type="PANTHER" id="PTHR33204:SF37">
    <property type="entry name" value="HTH-TYPE TRANSCRIPTIONAL REGULATOR YODB"/>
    <property type="match status" value="1"/>
</dbReference>
<keyword evidence="6" id="KW-1185">Reference proteome</keyword>
<evidence type="ECO:0000313" key="6">
    <source>
        <dbReference type="Proteomes" id="UP000051296"/>
    </source>
</evidence>
<dbReference type="InterPro" id="IPR036390">
    <property type="entry name" value="WH_DNA-bd_sf"/>
</dbReference>
<keyword evidence="1" id="KW-0805">Transcription regulation</keyword>
<dbReference type="OrthoDB" id="9800966at2"/>
<dbReference type="InParanoid" id="A0A0R2FVU7"/>
<keyword evidence="3" id="KW-0804">Transcription</keyword>
<evidence type="ECO:0000313" key="5">
    <source>
        <dbReference type="EMBL" id="KRN32449.1"/>
    </source>
</evidence>
<protein>
    <submittedName>
        <fullName evidence="5">Transcriptional regulator</fullName>
    </submittedName>
</protein>
<evidence type="ECO:0000256" key="2">
    <source>
        <dbReference type="ARBA" id="ARBA00023125"/>
    </source>
</evidence>
<reference evidence="5 6" key="1">
    <citation type="journal article" date="2015" name="Genome Announc.">
        <title>Expanding the biotechnology potential of lactobacilli through comparative genomics of 213 strains and associated genera.</title>
        <authorList>
            <person name="Sun Z."/>
            <person name="Harris H.M."/>
            <person name="McCann A."/>
            <person name="Guo C."/>
            <person name="Argimon S."/>
            <person name="Zhang W."/>
            <person name="Yang X."/>
            <person name="Jeffery I.B."/>
            <person name="Cooney J.C."/>
            <person name="Kagawa T.F."/>
            <person name="Liu W."/>
            <person name="Song Y."/>
            <person name="Salvetti E."/>
            <person name="Wrobel A."/>
            <person name="Rasinkangas P."/>
            <person name="Parkhill J."/>
            <person name="Rea M.C."/>
            <person name="O'Sullivan O."/>
            <person name="Ritari J."/>
            <person name="Douillard F.P."/>
            <person name="Paul Ross R."/>
            <person name="Yang R."/>
            <person name="Briner A.E."/>
            <person name="Felis G.E."/>
            <person name="de Vos W.M."/>
            <person name="Barrangou R."/>
            <person name="Klaenhammer T.R."/>
            <person name="Caufield P.W."/>
            <person name="Cui Y."/>
            <person name="Zhang H."/>
            <person name="O'Toole P.W."/>
        </authorList>
    </citation>
    <scope>NUCLEOTIDE SEQUENCE [LARGE SCALE GENOMIC DNA]</scope>
    <source>
        <strain evidence="5 6">DSM 20190</strain>
    </source>
</reference>